<dbReference type="KEGG" id="pri:PRIO_2244"/>
<dbReference type="PATRIC" id="fig|1073571.4.peg.2380"/>
<dbReference type="Proteomes" id="UP000033163">
    <property type="component" value="Chromosome I"/>
</dbReference>
<evidence type="ECO:0000313" key="2">
    <source>
        <dbReference type="EMBL" id="CQR54653.1"/>
    </source>
</evidence>
<proteinExistence type="predicted"/>
<feature type="transmembrane region" description="Helical" evidence="1">
    <location>
        <begin position="195"/>
        <end position="217"/>
    </location>
</feature>
<dbReference type="AlphaFoldDB" id="A0A0E3WH46"/>
<feature type="transmembrane region" description="Helical" evidence="1">
    <location>
        <begin position="167"/>
        <end position="189"/>
    </location>
</feature>
<dbReference type="EMBL" id="LN831776">
    <property type="protein sequence ID" value="CQR54653.1"/>
    <property type="molecule type" value="Genomic_DNA"/>
</dbReference>
<feature type="transmembrane region" description="Helical" evidence="1">
    <location>
        <begin position="251"/>
        <end position="269"/>
    </location>
</feature>
<reference evidence="3" key="1">
    <citation type="submission" date="2015-03" db="EMBL/GenBank/DDBJ databases">
        <authorList>
            <person name="Wibberg D."/>
        </authorList>
    </citation>
    <scope>NUCLEOTIDE SEQUENCE [LARGE SCALE GENOMIC DNA]</scope>
</reference>
<gene>
    <name evidence="2" type="ORF">PRIO_2244</name>
</gene>
<sequence length="276" mass="30173">MMKTKILSLIVLLTMAILLCYPQQVSALSLFKHSETTVPVGQTVDDLYVVGGDAEIFGHATGIVIVINGSLHLAPTAHVDGAIVVIGGRITQDDGAAIGDDIYNITPDTGTQNSLLIGGGMVAGLWFVQLASSLLLIFIPLLFYLIGGQKGKAWVKRHPITYWRKPLYLGTLGSAILVSFSILCIMTIVGIPLLLIFFLIFLAAFIMGMTSLSYTIGGFFQEKWIPNEWVRLITGATLIVAFMNIPFVGGVLWLIMMVLSLGMFIQWLYSFRKKTK</sequence>
<dbReference type="RefSeq" id="WP_141639186.1">
    <property type="nucleotide sequence ID" value="NZ_AGBD01001377.1"/>
</dbReference>
<feature type="transmembrane region" description="Helical" evidence="1">
    <location>
        <begin position="229"/>
        <end position="245"/>
    </location>
</feature>
<keyword evidence="1" id="KW-1133">Transmembrane helix</keyword>
<evidence type="ECO:0000256" key="1">
    <source>
        <dbReference type="SAM" id="Phobius"/>
    </source>
</evidence>
<keyword evidence="1" id="KW-0472">Membrane</keyword>
<feature type="transmembrane region" description="Helical" evidence="1">
    <location>
        <begin position="123"/>
        <end position="146"/>
    </location>
</feature>
<name>A0A0E3WH46_9BACL</name>
<keyword evidence="1" id="KW-0812">Transmembrane</keyword>
<dbReference type="HOGENOM" id="CLU_081775_0_0_9"/>
<protein>
    <submittedName>
        <fullName evidence="2">Uncharacterized protein</fullName>
    </submittedName>
</protein>
<organism evidence="2 3">
    <name type="scientific">Paenibacillus riograndensis SBR5</name>
    <dbReference type="NCBI Taxonomy" id="1073571"/>
    <lineage>
        <taxon>Bacteria</taxon>
        <taxon>Bacillati</taxon>
        <taxon>Bacillota</taxon>
        <taxon>Bacilli</taxon>
        <taxon>Bacillales</taxon>
        <taxon>Paenibacillaceae</taxon>
        <taxon>Paenibacillus</taxon>
        <taxon>Paenibacillus sonchi group</taxon>
    </lineage>
</organism>
<evidence type="ECO:0000313" key="3">
    <source>
        <dbReference type="Proteomes" id="UP000033163"/>
    </source>
</evidence>
<accession>A0A0E3WH46</accession>